<feature type="region of interest" description="Disordered" evidence="1">
    <location>
        <begin position="1"/>
        <end position="47"/>
    </location>
</feature>
<dbReference type="EMBL" id="JADYXP020000009">
    <property type="protein sequence ID" value="KAL0117274.1"/>
    <property type="molecule type" value="Genomic_DNA"/>
</dbReference>
<comment type="caution">
    <text evidence="2">The sequence shown here is derived from an EMBL/GenBank/DDBJ whole genome shotgun (WGS) entry which is preliminary data.</text>
</comment>
<proteinExistence type="predicted"/>
<protein>
    <submittedName>
        <fullName evidence="2">Uncharacterized protein</fullName>
    </submittedName>
</protein>
<dbReference type="AlphaFoldDB" id="A0AAW2FQ84"/>
<evidence type="ECO:0000256" key="1">
    <source>
        <dbReference type="SAM" id="MobiDB-lite"/>
    </source>
</evidence>
<keyword evidence="3" id="KW-1185">Reference proteome</keyword>
<accession>A0AAW2FQ84</accession>
<sequence length="76" mass="8190">MAKREKGARRASVGKRVASASTLFHPPTTLSLLLGPRGQGGQGMVRGWRAGGKRELWGRRGGHDEGREVVARLSAR</sequence>
<reference evidence="2 3" key="1">
    <citation type="submission" date="2023-03" db="EMBL/GenBank/DDBJ databases">
        <title>High recombination rates correlate with genetic variation in Cardiocondyla obscurior ants.</title>
        <authorList>
            <person name="Errbii M."/>
        </authorList>
    </citation>
    <scope>NUCLEOTIDE SEQUENCE [LARGE SCALE GENOMIC DNA]</scope>
    <source>
        <strain evidence="2">Alpha-2009</strain>
        <tissue evidence="2">Whole body</tissue>
    </source>
</reference>
<dbReference type="Proteomes" id="UP001430953">
    <property type="component" value="Unassembled WGS sequence"/>
</dbReference>
<gene>
    <name evidence="2" type="ORF">PUN28_010253</name>
</gene>
<feature type="compositionally biased region" description="Basic residues" evidence="1">
    <location>
        <begin position="1"/>
        <end position="13"/>
    </location>
</feature>
<name>A0AAW2FQ84_9HYME</name>
<evidence type="ECO:0000313" key="2">
    <source>
        <dbReference type="EMBL" id="KAL0117274.1"/>
    </source>
</evidence>
<organism evidence="2 3">
    <name type="scientific">Cardiocondyla obscurior</name>
    <dbReference type="NCBI Taxonomy" id="286306"/>
    <lineage>
        <taxon>Eukaryota</taxon>
        <taxon>Metazoa</taxon>
        <taxon>Ecdysozoa</taxon>
        <taxon>Arthropoda</taxon>
        <taxon>Hexapoda</taxon>
        <taxon>Insecta</taxon>
        <taxon>Pterygota</taxon>
        <taxon>Neoptera</taxon>
        <taxon>Endopterygota</taxon>
        <taxon>Hymenoptera</taxon>
        <taxon>Apocrita</taxon>
        <taxon>Aculeata</taxon>
        <taxon>Formicoidea</taxon>
        <taxon>Formicidae</taxon>
        <taxon>Myrmicinae</taxon>
        <taxon>Cardiocondyla</taxon>
    </lineage>
</organism>
<evidence type="ECO:0000313" key="3">
    <source>
        <dbReference type="Proteomes" id="UP001430953"/>
    </source>
</evidence>